<organism evidence="2 3">
    <name type="scientific">Sphingobium nicotianae</name>
    <dbReference type="NCBI Taxonomy" id="2782607"/>
    <lineage>
        <taxon>Bacteria</taxon>
        <taxon>Pseudomonadati</taxon>
        <taxon>Pseudomonadota</taxon>
        <taxon>Alphaproteobacteria</taxon>
        <taxon>Sphingomonadales</taxon>
        <taxon>Sphingomonadaceae</taxon>
        <taxon>Sphingobium</taxon>
    </lineage>
</organism>
<accession>A0A9X1DFI6</accession>
<comment type="caution">
    <text evidence="2">The sequence shown here is derived from an EMBL/GenBank/DDBJ whole genome shotgun (WGS) entry which is preliminary data.</text>
</comment>
<dbReference type="RefSeq" id="WP_214625338.1">
    <property type="nucleotide sequence ID" value="NZ_JAHGAW010000014.1"/>
</dbReference>
<dbReference type="Proteomes" id="UP001138757">
    <property type="component" value="Unassembled WGS sequence"/>
</dbReference>
<dbReference type="EMBL" id="JAHGAW010000014">
    <property type="protein sequence ID" value="MBT2189086.1"/>
    <property type="molecule type" value="Genomic_DNA"/>
</dbReference>
<feature type="domain" description="Putative Flp pilus-assembly TadG-like N-terminal" evidence="1">
    <location>
        <begin position="3"/>
        <end position="44"/>
    </location>
</feature>
<name>A0A9X1DFI6_9SPHN</name>
<evidence type="ECO:0000313" key="2">
    <source>
        <dbReference type="EMBL" id="MBT2189086.1"/>
    </source>
</evidence>
<proteinExistence type="predicted"/>
<keyword evidence="3" id="KW-1185">Reference proteome</keyword>
<sequence>MTVAILLAVIIGMASLGIEVTYVLLKHRQMQAAVDAAAVASAAALAGGYSSAMLAEAGAVASDSGFTPGAAGVTLIVNHPPASGSRMGDADAVEVVLAQPQTLVLGRTFWPQAFDVRVRSVALIGNPGGYCALQLRSTVTVGVRMDNGATADLATCGLAVNSTRSAALTMAGGAKLTTTTVSVVGGASISNGAKLDPPSALKTGQAAIADPYAAVAAPSFSGCAMGTSKSYGNGNWTLSPGVYCNGISFNNAANATMKPGVYIIDRGTFDVGGGANLAGAGVTIFLTSSTGSNYAKANIGNGAKITLSAPTSGATAGLLFFGDRRAPASNMNMFVGGAAVNVTGALYFPSSGLTFENGAGNASTCTQLVAGTIRLSGGSKLRSNCPGGVKPIGAATSMLVE</sequence>
<dbReference type="AlphaFoldDB" id="A0A9X1DFI6"/>
<evidence type="ECO:0000259" key="1">
    <source>
        <dbReference type="Pfam" id="PF13400"/>
    </source>
</evidence>
<dbReference type="Pfam" id="PF13400">
    <property type="entry name" value="Tad"/>
    <property type="match status" value="1"/>
</dbReference>
<dbReference type="InterPro" id="IPR028087">
    <property type="entry name" value="Tad_N"/>
</dbReference>
<protein>
    <recommendedName>
        <fullName evidence="1">Putative Flp pilus-assembly TadG-like N-terminal domain-containing protein</fullName>
    </recommendedName>
</protein>
<reference evidence="2" key="1">
    <citation type="submission" date="2021-05" db="EMBL/GenBank/DDBJ databases">
        <title>Genome of Sphingobium sp. strain.</title>
        <authorList>
            <person name="Fan R."/>
        </authorList>
    </citation>
    <scope>NUCLEOTIDE SEQUENCE</scope>
    <source>
        <strain evidence="2">H33</strain>
    </source>
</reference>
<gene>
    <name evidence="2" type="ORF">KK488_19230</name>
</gene>
<evidence type="ECO:0000313" key="3">
    <source>
        <dbReference type="Proteomes" id="UP001138757"/>
    </source>
</evidence>